<dbReference type="AlphaFoldDB" id="A0A255XTF7"/>
<dbReference type="Proteomes" id="UP000216361">
    <property type="component" value="Unassembled WGS sequence"/>
</dbReference>
<dbReference type="Pfam" id="PF10065">
    <property type="entry name" value="DUF2303"/>
    <property type="match status" value="1"/>
</dbReference>
<proteinExistence type="predicted"/>
<protein>
    <recommendedName>
        <fullName evidence="4">DUF2303 domain-containing protein</fullName>
    </recommendedName>
</protein>
<dbReference type="EMBL" id="NOXS01000029">
    <property type="protein sequence ID" value="OYQ20203.1"/>
    <property type="molecule type" value="Genomic_DNA"/>
</dbReference>
<sequence length="352" mass="39939">MMNTQTPLDLSTLFDKAAGLTDGSGWTFPHPEKPDETVQVAEISTGRTLVSTKKLIDEYRTQPERLTATAKIETLQSLIDYANRFKRPESALHATLFEPYKLTVKIDYHGQGADAAPSFNTHRADYAFPLSEPMKAWMKAANGDLMTQEDFAFFLESRAVDIHNPPHDWQMLEASQLQLMLDLLNLRDDISLTDAAGRYIDQEGKLIDSDGPEPTDDRYIPRKAIYKLRRKRFATELHMEKFAAGIEITNNSKVAQSFDPKTGQKTLNYKDQHQDSEGRDVKVPELFLINIPVFENGKRHLLPVRLYYRLLGGSVKWALQLIEPERMIRIAVEAAARQAAEETALPLFFGTL</sequence>
<dbReference type="InterPro" id="IPR019276">
    <property type="entry name" value="DUF2303"/>
</dbReference>
<evidence type="ECO:0000313" key="3">
    <source>
        <dbReference type="Proteomes" id="UP000216361"/>
    </source>
</evidence>
<feature type="region of interest" description="Disordered" evidence="1">
    <location>
        <begin position="257"/>
        <end position="276"/>
    </location>
</feature>
<accession>A0A255XTF7</accession>
<reference evidence="2 3" key="1">
    <citation type="submission" date="2017-07" db="EMBL/GenBank/DDBJ databases">
        <title>Elstera cyanobacteriorum sp. nov., a novel bacterium isolated from cyanobacterial aggregates in a eutrophic lake.</title>
        <authorList>
            <person name="Cai H."/>
        </authorList>
    </citation>
    <scope>NUCLEOTIDE SEQUENCE [LARGE SCALE GENOMIC DNA]</scope>
    <source>
        <strain evidence="2 3">TH019</strain>
    </source>
</reference>
<gene>
    <name evidence="2" type="ORF">CHR90_05710</name>
</gene>
<organism evidence="2 3">
    <name type="scientific">Elstera cyanobacteriorum</name>
    <dbReference type="NCBI Taxonomy" id="2022747"/>
    <lineage>
        <taxon>Bacteria</taxon>
        <taxon>Pseudomonadati</taxon>
        <taxon>Pseudomonadota</taxon>
        <taxon>Alphaproteobacteria</taxon>
        <taxon>Rhodospirillales</taxon>
        <taxon>Rhodospirillaceae</taxon>
        <taxon>Elstera</taxon>
    </lineage>
</organism>
<dbReference type="OrthoDB" id="7346200at2"/>
<keyword evidence="3" id="KW-1185">Reference proteome</keyword>
<evidence type="ECO:0008006" key="4">
    <source>
        <dbReference type="Google" id="ProtNLM"/>
    </source>
</evidence>
<evidence type="ECO:0000313" key="2">
    <source>
        <dbReference type="EMBL" id="OYQ20203.1"/>
    </source>
</evidence>
<name>A0A255XTF7_9PROT</name>
<comment type="caution">
    <text evidence="2">The sequence shown here is derived from an EMBL/GenBank/DDBJ whole genome shotgun (WGS) entry which is preliminary data.</text>
</comment>
<evidence type="ECO:0000256" key="1">
    <source>
        <dbReference type="SAM" id="MobiDB-lite"/>
    </source>
</evidence>